<dbReference type="RefSeq" id="WP_200592290.1">
    <property type="nucleotide sequence ID" value="NZ_JAEPBG010000004.1"/>
</dbReference>
<protein>
    <submittedName>
        <fullName evidence="1">Uncharacterized protein</fullName>
    </submittedName>
</protein>
<evidence type="ECO:0000313" key="1">
    <source>
        <dbReference type="EMBL" id="MBK4735541.1"/>
    </source>
</evidence>
<dbReference type="EMBL" id="JAEPBG010000004">
    <property type="protein sequence ID" value="MBK4735541.1"/>
    <property type="molecule type" value="Genomic_DNA"/>
</dbReference>
<sequence>MNGTDASGKRKGTLRGRGVRRTAALPSGDIESLESRRALRQQVNLDQVVLHVTFKTTDGLTYTKDFASLAETYPHHRSLLRQLLKGAELLYAGKHVTYGSYSLLYGGTVEFVSFLNSDSAVLPQQVFNIADINWQVALSFRQWLIATYPNRSSNRKLYGALKLSVETIQRKHPKVPAIGEKFTWPPAPSVTDATTESYGDEVWHQMALACIADIKIVMKAMNGLGDILETAALVRHDEAPPMLENLCADLRHLQALAGMTNSDATEDALYMLVKERTRFRAYVKANNMTLKEFVRLYQRDGGILVTKGRPTFRHELNMKSKRAEERRCFEGYGRRQTSEMLIREVSRLYPSWPLNMSSLDAREVMAQKNSGTESSVDKRMQNYMAAVHLGDESSPIELGQMAYVAHKAFTAHTLFPFLLYVHMNTGWNLQVIVRMTESLDDHLGPCVEDADAVMLYGIKTKNAVAPGLGTLIPHKSSKTHPLSVYNVLRFIEKRQHNLRSSPHYMAGGLWKYITDKSRWVDDGVISDLSRQLKSYIKFYGAVSCAFLARHGICIASKAKKATIEPGRIRKTWVTKHQEMGTLFEQISEQLGHADQSTSDTHYDSDSASLHIKNARLRSLLDQQVVDVTSYAARLLESHSLQDLRKALARPRDRTRAKRILQSAQINSDAEIVHLLSPMGQTYIAACKNSRAPTWPGARRFVPESDDCRFFNMCCLCRQALIFKEALPYILRRIKDLDQLRMDRIRPVEWSREYGAEHQAWTEIISRWNNKDDVAAASEQVESGQVVLPLTMRGA</sequence>
<evidence type="ECO:0000313" key="2">
    <source>
        <dbReference type="Proteomes" id="UP000622890"/>
    </source>
</evidence>
<gene>
    <name evidence="1" type="ORF">JJB74_13035</name>
</gene>
<accession>A0A934SRR2</accession>
<dbReference type="Proteomes" id="UP000622890">
    <property type="component" value="Unassembled WGS sequence"/>
</dbReference>
<name>A0A934SRR2_9BURK</name>
<organism evidence="1 2">
    <name type="scientific">Noviherbaspirillum pedocola</name>
    <dbReference type="NCBI Taxonomy" id="2801341"/>
    <lineage>
        <taxon>Bacteria</taxon>
        <taxon>Pseudomonadati</taxon>
        <taxon>Pseudomonadota</taxon>
        <taxon>Betaproteobacteria</taxon>
        <taxon>Burkholderiales</taxon>
        <taxon>Oxalobacteraceae</taxon>
        <taxon>Noviherbaspirillum</taxon>
    </lineage>
</organism>
<comment type="caution">
    <text evidence="1">The sequence shown here is derived from an EMBL/GenBank/DDBJ whole genome shotgun (WGS) entry which is preliminary data.</text>
</comment>
<dbReference type="AlphaFoldDB" id="A0A934SRR2"/>
<proteinExistence type="predicted"/>
<reference evidence="1" key="1">
    <citation type="submission" date="2021-01" db="EMBL/GenBank/DDBJ databases">
        <title>Genome sequence of strain Noviherbaspirillum sp. DKR-6.</title>
        <authorList>
            <person name="Chaudhary D.K."/>
        </authorList>
    </citation>
    <scope>NUCLEOTIDE SEQUENCE</scope>
    <source>
        <strain evidence="1">DKR-6</strain>
    </source>
</reference>
<keyword evidence="2" id="KW-1185">Reference proteome</keyword>